<dbReference type="AlphaFoldDB" id="A0A8H6RGT5"/>
<protein>
    <submittedName>
        <fullName evidence="2">Uncharacterized protein</fullName>
    </submittedName>
</protein>
<sequence>MPLVKRAPEAAPSVVQTGSKASTQAGGKSNGLPIDQLSAQLHRVLLSKEAKVARQTPTRSLSTSSVSSVPDDNPGLPTTPYSASSPEASVVEVSGGKE</sequence>
<accession>A0A8H6RGT5</accession>
<feature type="region of interest" description="Disordered" evidence="1">
    <location>
        <begin position="1"/>
        <end position="34"/>
    </location>
</feature>
<evidence type="ECO:0000313" key="3">
    <source>
        <dbReference type="Proteomes" id="UP000660729"/>
    </source>
</evidence>
<organism evidence="2 3">
    <name type="scientific">Pseudocercospora fuligena</name>
    <dbReference type="NCBI Taxonomy" id="685502"/>
    <lineage>
        <taxon>Eukaryota</taxon>
        <taxon>Fungi</taxon>
        <taxon>Dikarya</taxon>
        <taxon>Ascomycota</taxon>
        <taxon>Pezizomycotina</taxon>
        <taxon>Dothideomycetes</taxon>
        <taxon>Dothideomycetidae</taxon>
        <taxon>Mycosphaerellales</taxon>
        <taxon>Mycosphaerellaceae</taxon>
        <taxon>Pseudocercospora</taxon>
    </lineage>
</organism>
<proteinExistence type="predicted"/>
<feature type="compositionally biased region" description="Polar residues" evidence="1">
    <location>
        <begin position="14"/>
        <end position="27"/>
    </location>
</feature>
<reference evidence="2" key="1">
    <citation type="submission" date="2020-04" db="EMBL/GenBank/DDBJ databases">
        <title>Draft genome resource of the tomato pathogen Pseudocercospora fuligena.</title>
        <authorList>
            <person name="Zaccaron A."/>
        </authorList>
    </citation>
    <scope>NUCLEOTIDE SEQUENCE</scope>
    <source>
        <strain evidence="2">PF001</strain>
    </source>
</reference>
<feature type="compositionally biased region" description="Low complexity" evidence="1">
    <location>
        <begin position="82"/>
        <end position="98"/>
    </location>
</feature>
<feature type="region of interest" description="Disordered" evidence="1">
    <location>
        <begin position="50"/>
        <end position="98"/>
    </location>
</feature>
<name>A0A8H6RGT5_9PEZI</name>
<evidence type="ECO:0000256" key="1">
    <source>
        <dbReference type="SAM" id="MobiDB-lite"/>
    </source>
</evidence>
<dbReference type="EMBL" id="JABCIY010000157">
    <property type="protein sequence ID" value="KAF7191580.1"/>
    <property type="molecule type" value="Genomic_DNA"/>
</dbReference>
<dbReference type="Proteomes" id="UP000660729">
    <property type="component" value="Unassembled WGS sequence"/>
</dbReference>
<evidence type="ECO:0000313" key="2">
    <source>
        <dbReference type="EMBL" id="KAF7191580.1"/>
    </source>
</evidence>
<comment type="caution">
    <text evidence="2">The sequence shown here is derived from an EMBL/GenBank/DDBJ whole genome shotgun (WGS) entry which is preliminary data.</text>
</comment>
<feature type="compositionally biased region" description="Low complexity" evidence="1">
    <location>
        <begin position="60"/>
        <end position="69"/>
    </location>
</feature>
<gene>
    <name evidence="2" type="ORF">HII31_07082</name>
</gene>
<keyword evidence="3" id="KW-1185">Reference proteome</keyword>